<reference evidence="2 3" key="1">
    <citation type="submission" date="2016-08" db="EMBL/GenBank/DDBJ databases">
        <authorList>
            <person name="Eshaghi A."/>
            <person name="Soares D."/>
            <person name="Kus J."/>
            <person name="Richardson D."/>
            <person name="Li A."/>
            <person name="Patel S.N."/>
        </authorList>
    </citation>
    <scope>NUCLEOTIDE SEQUENCE [LARGE SCALE GENOMIC DNA]</scope>
    <source>
        <strain evidence="2 3">C860</strain>
    </source>
</reference>
<evidence type="ECO:0000313" key="2">
    <source>
        <dbReference type="EMBL" id="OEY75078.1"/>
    </source>
</evidence>
<evidence type="ECO:0000313" key="3">
    <source>
        <dbReference type="Proteomes" id="UP000175677"/>
    </source>
</evidence>
<dbReference type="Proteomes" id="UP000175677">
    <property type="component" value="Unassembled WGS sequence"/>
</dbReference>
<accession>A0ABX3BML0</accession>
<protein>
    <submittedName>
        <fullName evidence="2">Uncharacterized protein</fullName>
    </submittedName>
</protein>
<keyword evidence="1" id="KW-0472">Membrane</keyword>
<keyword evidence="1" id="KW-0812">Transmembrane</keyword>
<dbReference type="RefSeq" id="WP_005641049.1">
    <property type="nucleotide sequence ID" value="NZ_MCII02000026.1"/>
</dbReference>
<comment type="caution">
    <text evidence="2">The sequence shown here is derived from an EMBL/GenBank/DDBJ whole genome shotgun (WGS) entry which is preliminary data.</text>
</comment>
<keyword evidence="3" id="KW-1185">Reference proteome</keyword>
<feature type="transmembrane region" description="Helical" evidence="1">
    <location>
        <begin position="358"/>
        <end position="376"/>
    </location>
</feature>
<sequence length="389" mass="45205">MSVTFSDLIQIYRSSEPVNGSDMRAFYIQTEEELNLLNQLLSDENYDNTALTSDKTPQLDMVINLTFGTPKLQFGRFFDKIENLIKGDIAQFNNTLLSQSPYFIKSENIASFDQNISILESYQVVKEFLQQLILMDSYTDIVNKKLIFFSKKTFELSIDVTNKLSEFVQIIKNLDISKRKLITDFQEWMNDESTSSHIDEKKSILAFVLSDSLSQEANLLDVIQNIQHISESVQAQYALYLENFSYEKFVKKLEENTEKFVSKINDTISKVLPQFLGLPFLTAVPSALKSGDNWLIYLALIIYCLICGYGLSNQKLILDNLRQDVDRFEEKGKVPEKLKEQWKEDKDRISKLLLKQRHLYRILFISLLFFLSYGIYKFISIIYSSFVCN</sequence>
<name>A0ABX3BML0_9PAST</name>
<keyword evidence="1" id="KW-1133">Transmembrane helix</keyword>
<dbReference type="EMBL" id="MDJC01000045">
    <property type="protein sequence ID" value="OEY75078.1"/>
    <property type="molecule type" value="Genomic_DNA"/>
</dbReference>
<feature type="transmembrane region" description="Helical" evidence="1">
    <location>
        <begin position="294"/>
        <end position="312"/>
    </location>
</feature>
<evidence type="ECO:0000256" key="1">
    <source>
        <dbReference type="SAM" id="Phobius"/>
    </source>
</evidence>
<organism evidence="2 3">
    <name type="scientific">Haemophilus quentini</name>
    <dbReference type="NCBI Taxonomy" id="123834"/>
    <lineage>
        <taxon>Bacteria</taxon>
        <taxon>Pseudomonadati</taxon>
        <taxon>Pseudomonadota</taxon>
        <taxon>Gammaproteobacteria</taxon>
        <taxon>Pasteurellales</taxon>
        <taxon>Pasteurellaceae</taxon>
        <taxon>Haemophilus</taxon>
    </lineage>
</organism>
<gene>
    <name evidence="2" type="ORF">BFQ30_02945</name>
</gene>
<proteinExistence type="predicted"/>